<proteinExistence type="predicted"/>
<dbReference type="Pfam" id="PF00621">
    <property type="entry name" value="RhoGEF"/>
    <property type="match status" value="1"/>
</dbReference>
<reference evidence="4" key="1">
    <citation type="journal article" date="2023" name="G3 (Bethesda)">
        <title>A reference genome for the long-term kleptoplast-retaining sea slug Elysia crispata morphotype clarki.</title>
        <authorList>
            <person name="Eastman K.E."/>
            <person name="Pendleton A.L."/>
            <person name="Shaikh M.A."/>
            <person name="Suttiyut T."/>
            <person name="Ogas R."/>
            <person name="Tomko P."/>
            <person name="Gavelis G."/>
            <person name="Widhalm J.R."/>
            <person name="Wisecaver J.H."/>
        </authorList>
    </citation>
    <scope>NUCLEOTIDE SEQUENCE</scope>
    <source>
        <strain evidence="4">ECLA1</strain>
    </source>
</reference>
<dbReference type="Pfam" id="PF19057">
    <property type="entry name" value="PH_19"/>
    <property type="match status" value="1"/>
</dbReference>
<sequence>MARLSLQGNWRTLSPKDPLVSAQSTSPSALTPGTQKPPIYFELEKTRDGFLVAEGQDDGQELNDRDKYRTAQEGLSSPEVNMPSKTSFGVLAKAKILEATGFFHTGKKKVKDTNKISGGSKSPATPTSQSAPTFPDCPSDKHNSVVRYDCLWPTDVMAEDTPHAGMAPSDSTDVYQLAKPLPPSSVGSYSLSSSTSTTTTQIAEGVNSPLNTSESIYHTPVTHPTATDSIHPLQSPVEKGSQSSNASDQPLGTDQGGTGKIYYLSTAVPLLEDPSQTTAETPSPEVLQSSASSGGSGINRSVNRGVKGGSGEAVPVDFIKPVAMTHHSHSDGTEYSRLYFRSTDPARITESQKRRLAEGGYGSICSIANQDSTGGYHGNSVDEDDISFDWGSEFDDDEESVDVEEVNKMLRQMDQEAAAAAQAKKPLPPKPQKQKGFSPTNFFKAQLPEPATFYKSVETGCLPVFINPEKHPPPELPPCPEGLSENQKKRRLIIDLIISSERSYLESLERVIKDYERAVLEFIPGLKSSLRPVFLEMREIVSHHKMFQIELAESVKNWDRDEKIGDIFTASFSKTMLVQAYSMYVNNFAQGMEEIRALQRTRQNFDDFLKKQEKLGADRLSIFGLMVKPVQRFPQFIMVLQDLIKYTPTNHPDRRSLQLALTELENVAYKLNERKRHSEQKFQARQVTQSLARQKISNLLNGVGNGFDGDSGGADNLAGGERRLIRYDDVEQVFGDFGSMKCKPRRLILMNDLIMCCKVIEKEQAGYRVEKLDLKWMAKLSDLELKDTAMTPDMERVLKKEPGKIHLISSQLEKPEDDPFHLYADLREMLHDYSKLEQVVTLLGSLKRSYTSHGLREELVQEVCQDLENMIHIKDEQLRVVNSCTIQLVNHSRSDKPQYVIQTHTAAIKEDWCTDLTLAKLAREKTNKLAWDMPMSSDETEFDVVPAHFMKHVVVDRPKNFTKIRCASPIFLHPDKSPYGLGVQHLWVCSSTPTHGQVSVLSIHNSRPALVESFKACSCDIVAAELVPGCGVDMTPNQYIFPQDTVWVATAEKGIIIFPLTSEDGVRRNSLAAFTTPSVIVSLKFVDERLFCSFENGTMSVFSRITSGGWTVSRPSQLKFGLAAVKIHFIHEEDIWLSCGNKLSLVEIDSLAIKSSHALGANFESAVNHVVKAGVGIWVSFTNSAYIKLYHIESMENLQEISIGNFVHRIKTEKLWTLNGNTESLIVTSLAESKGLLWIGTSVGVVLTLPLPRLSDGVPLYRGRPSISLHAHRSPVKFLVALHCASSTLEMNRNSSLRYTLRQRQSRRNMEREKVELEESHKRRMVEQGELLVEVESPSGVNCTTLLDCVPDDDALRDSTAACWGSEQDDTEYVTEKEVQEAENLSASPSRLPDTSPTTPNIRAVKPVSKWDEHCEYSLAKVDSNSSLTEQKGQEAKSSKAVANSSGAKVIRTESLDDTAVVIRRKLSFRSELANRIMVTSRTLSRSTVDLASYANEVEMYYDYLLEDATSDIEEESTDDEEQCSNVGADDEKTDKRDKKDKHKPNKDKGKMQAKKEKVKLNKRSSLLKRSSGSVTGKNEVTLRLPQFGREGGENPVAGRNNVAPVPGTLRSRTGTSKSLGGGGGFIRGSSVRASTSRKANTNNAVIVLSGGDGYCDLDVSRSQFKTDDACVQLWLYKY</sequence>
<dbReference type="FunFam" id="1.20.900.10:FF:000003">
    <property type="entry name" value="Rho guanine nucleotide exchange factor 10 like"/>
    <property type="match status" value="1"/>
</dbReference>
<evidence type="ECO:0000256" key="2">
    <source>
        <dbReference type="SAM" id="MobiDB-lite"/>
    </source>
</evidence>
<feature type="region of interest" description="Disordered" evidence="2">
    <location>
        <begin position="415"/>
        <end position="441"/>
    </location>
</feature>
<evidence type="ECO:0000259" key="3">
    <source>
        <dbReference type="PROSITE" id="PS50010"/>
    </source>
</evidence>
<feature type="region of interest" description="Disordered" evidence="2">
    <location>
        <begin position="1425"/>
        <end position="1447"/>
    </location>
</feature>
<dbReference type="PANTHER" id="PTHR12877">
    <property type="entry name" value="RHO GUANINE NUCLEOTIDE EXCHANGE FACTOR"/>
    <property type="match status" value="1"/>
</dbReference>
<dbReference type="GO" id="GO:0051496">
    <property type="term" value="P:positive regulation of stress fiber assembly"/>
    <property type="evidence" value="ECO:0007669"/>
    <property type="project" value="TreeGrafter"/>
</dbReference>
<dbReference type="Gene3D" id="1.20.900.10">
    <property type="entry name" value="Dbl homology (DH) domain"/>
    <property type="match status" value="1"/>
</dbReference>
<dbReference type="SMART" id="SM00325">
    <property type="entry name" value="RhoGEF"/>
    <property type="match status" value="1"/>
</dbReference>
<dbReference type="GO" id="GO:0005085">
    <property type="term" value="F:guanyl-nucleotide exchange factor activity"/>
    <property type="evidence" value="ECO:0007669"/>
    <property type="project" value="UniProtKB-KW"/>
</dbReference>
<feature type="compositionally biased region" description="Polar residues" evidence="2">
    <location>
        <begin position="274"/>
        <end position="302"/>
    </location>
</feature>
<dbReference type="GO" id="GO:0030036">
    <property type="term" value="P:actin cytoskeleton organization"/>
    <property type="evidence" value="ECO:0007669"/>
    <property type="project" value="TreeGrafter"/>
</dbReference>
<dbReference type="InterPro" id="IPR000219">
    <property type="entry name" value="DH_dom"/>
</dbReference>
<feature type="compositionally biased region" description="Polar residues" evidence="2">
    <location>
        <begin position="1383"/>
        <end position="1401"/>
    </location>
</feature>
<accession>A0AAE0Y5M5</accession>
<feature type="compositionally biased region" description="Polar residues" evidence="2">
    <location>
        <begin position="240"/>
        <end position="252"/>
    </location>
</feature>
<feature type="compositionally biased region" description="Polar residues" evidence="2">
    <location>
        <begin position="115"/>
        <end position="132"/>
    </location>
</feature>
<dbReference type="PROSITE" id="PS50010">
    <property type="entry name" value="DH_2"/>
    <property type="match status" value="1"/>
</dbReference>
<feature type="compositionally biased region" description="Acidic residues" evidence="2">
    <location>
        <begin position="1513"/>
        <end position="1523"/>
    </location>
</feature>
<dbReference type="EMBL" id="JAWDGP010006902">
    <property type="protein sequence ID" value="KAK3733399.1"/>
    <property type="molecule type" value="Genomic_DNA"/>
</dbReference>
<evidence type="ECO:0000256" key="1">
    <source>
        <dbReference type="ARBA" id="ARBA00022658"/>
    </source>
</evidence>
<dbReference type="PANTHER" id="PTHR12877:SF7">
    <property type="entry name" value="RHO GUANINE NUCLEOTIDE EXCHANGE FACTOR 10-LIKE PROTEIN"/>
    <property type="match status" value="1"/>
</dbReference>
<feature type="compositionally biased region" description="Low complexity" evidence="2">
    <location>
        <begin position="184"/>
        <end position="200"/>
    </location>
</feature>
<keyword evidence="5" id="KW-1185">Reference proteome</keyword>
<feature type="region of interest" description="Disordered" evidence="2">
    <location>
        <begin position="1513"/>
        <end position="1639"/>
    </location>
</feature>
<feature type="domain" description="DH" evidence="3">
    <location>
        <begin position="489"/>
        <end position="674"/>
    </location>
</feature>
<evidence type="ECO:0000313" key="4">
    <source>
        <dbReference type="EMBL" id="KAK3733399.1"/>
    </source>
</evidence>
<feature type="compositionally biased region" description="Polar residues" evidence="2">
    <location>
        <begin position="21"/>
        <end position="34"/>
    </location>
</feature>
<feature type="compositionally biased region" description="Low complexity" evidence="2">
    <location>
        <begin position="415"/>
        <end position="425"/>
    </location>
</feature>
<dbReference type="GO" id="GO:0005737">
    <property type="term" value="C:cytoplasm"/>
    <property type="evidence" value="ECO:0007669"/>
    <property type="project" value="UniProtKB-ARBA"/>
</dbReference>
<evidence type="ECO:0000313" key="5">
    <source>
        <dbReference type="Proteomes" id="UP001283361"/>
    </source>
</evidence>
<dbReference type="InterPro" id="IPR039919">
    <property type="entry name" value="ARHGEF10/ARHGEF17"/>
</dbReference>
<dbReference type="SUPFAM" id="SSF48065">
    <property type="entry name" value="DBL homology domain (DH-domain)"/>
    <property type="match status" value="1"/>
</dbReference>
<dbReference type="InterPro" id="IPR035899">
    <property type="entry name" value="DBL_dom_sf"/>
</dbReference>
<keyword evidence="1" id="KW-0344">Guanine-nucleotide releasing factor</keyword>
<feature type="compositionally biased region" description="Polar residues" evidence="2">
    <location>
        <begin position="208"/>
        <end position="228"/>
    </location>
</feature>
<feature type="region of interest" description="Disordered" evidence="2">
    <location>
        <begin position="274"/>
        <end position="313"/>
    </location>
</feature>
<feature type="compositionally biased region" description="Basic and acidic residues" evidence="2">
    <location>
        <begin position="1547"/>
        <end position="1560"/>
    </location>
</feature>
<name>A0AAE0Y5M5_9GAST</name>
<feature type="region of interest" description="Disordered" evidence="2">
    <location>
        <begin position="1"/>
        <end position="37"/>
    </location>
</feature>
<feature type="region of interest" description="Disordered" evidence="2">
    <location>
        <begin position="110"/>
        <end position="139"/>
    </location>
</feature>
<comment type="caution">
    <text evidence="4">The sequence shown here is derived from an EMBL/GenBank/DDBJ whole genome shotgun (WGS) entry which is preliminary data.</text>
</comment>
<feature type="region of interest" description="Disordered" evidence="2">
    <location>
        <begin position="161"/>
        <end position="258"/>
    </location>
</feature>
<protein>
    <recommendedName>
        <fullName evidence="3">DH domain-containing protein</fullName>
    </recommendedName>
</protein>
<dbReference type="CDD" id="cd00160">
    <property type="entry name" value="RhoGEF"/>
    <property type="match status" value="1"/>
</dbReference>
<dbReference type="Proteomes" id="UP001283361">
    <property type="component" value="Unassembled WGS sequence"/>
</dbReference>
<gene>
    <name evidence="4" type="ORF">RRG08_004825</name>
</gene>
<dbReference type="Pfam" id="PF19056">
    <property type="entry name" value="WD40_2"/>
    <property type="match status" value="1"/>
</dbReference>
<organism evidence="4 5">
    <name type="scientific">Elysia crispata</name>
    <name type="common">lettuce slug</name>
    <dbReference type="NCBI Taxonomy" id="231223"/>
    <lineage>
        <taxon>Eukaryota</taxon>
        <taxon>Metazoa</taxon>
        <taxon>Spiralia</taxon>
        <taxon>Lophotrochozoa</taxon>
        <taxon>Mollusca</taxon>
        <taxon>Gastropoda</taxon>
        <taxon>Heterobranchia</taxon>
        <taxon>Euthyneura</taxon>
        <taxon>Panpulmonata</taxon>
        <taxon>Sacoglossa</taxon>
        <taxon>Placobranchoidea</taxon>
        <taxon>Plakobranchidae</taxon>
        <taxon>Elysia</taxon>
    </lineage>
</organism>
<feature type="region of interest" description="Disordered" evidence="2">
    <location>
        <begin position="1377"/>
        <end position="1401"/>
    </location>
</feature>
<feature type="compositionally biased region" description="Polar residues" evidence="2">
    <location>
        <begin position="1"/>
        <end position="12"/>
    </location>
</feature>